<accession>A0ABP1GDJ1</accession>
<protein>
    <submittedName>
        <fullName evidence="1">Hypothetical_protein</fullName>
    </submittedName>
</protein>
<reference evidence="1 2" key="1">
    <citation type="submission" date="2024-07" db="EMBL/GenBank/DDBJ databases">
        <authorList>
            <person name="Akdeniz Z."/>
        </authorList>
    </citation>
    <scope>NUCLEOTIDE SEQUENCE [LARGE SCALE GENOMIC DNA]</scope>
</reference>
<evidence type="ECO:0000313" key="2">
    <source>
        <dbReference type="Proteomes" id="UP001642409"/>
    </source>
</evidence>
<comment type="caution">
    <text evidence="1">The sequence shown here is derived from an EMBL/GenBank/DDBJ whole genome shotgun (WGS) entry which is preliminary data.</text>
</comment>
<dbReference type="Proteomes" id="UP001642409">
    <property type="component" value="Unassembled WGS sequence"/>
</dbReference>
<keyword evidence="2" id="KW-1185">Reference proteome</keyword>
<name>A0ABP1GDJ1_9EUKA</name>
<gene>
    <name evidence="1" type="ORF">HINF_LOCUS152</name>
</gene>
<proteinExistence type="predicted"/>
<sequence length="116" mass="13643">MKNIKHLNSQMYNRLNQQLFDIMEISESDQNMQVCNNQCNHQLFNSTLQEEIQQVEQNISQNSSQNIFWDQSSVRDVKLLKISNNQYGKRNIEQILIQTVSCDNIITANSFLTLFK</sequence>
<organism evidence="1 2">
    <name type="scientific">Hexamita inflata</name>
    <dbReference type="NCBI Taxonomy" id="28002"/>
    <lineage>
        <taxon>Eukaryota</taxon>
        <taxon>Metamonada</taxon>
        <taxon>Diplomonadida</taxon>
        <taxon>Hexamitidae</taxon>
        <taxon>Hexamitinae</taxon>
        <taxon>Hexamita</taxon>
    </lineage>
</organism>
<dbReference type="EMBL" id="CAXDID020000001">
    <property type="protein sequence ID" value="CAL5970212.1"/>
    <property type="molecule type" value="Genomic_DNA"/>
</dbReference>
<evidence type="ECO:0000313" key="1">
    <source>
        <dbReference type="EMBL" id="CAL5970212.1"/>
    </source>
</evidence>